<dbReference type="InterPro" id="IPR025438">
    <property type="entry name" value="DUF4180"/>
</dbReference>
<gene>
    <name evidence="2" type="ORF">SAMN05421504_106340</name>
</gene>
<dbReference type="OrthoDB" id="8595425at2"/>
<dbReference type="EMBL" id="FNON01000006">
    <property type="protein sequence ID" value="SDY67417.1"/>
    <property type="molecule type" value="Genomic_DNA"/>
</dbReference>
<evidence type="ECO:0000313" key="2">
    <source>
        <dbReference type="EMBL" id="SDY67417.1"/>
    </source>
</evidence>
<dbReference type="Proteomes" id="UP000199515">
    <property type="component" value="Unassembled WGS sequence"/>
</dbReference>
<dbReference type="STRING" id="589385.SAMN05421504_106340"/>
<feature type="domain" description="DUF4180" evidence="1">
    <location>
        <begin position="2"/>
        <end position="105"/>
    </location>
</feature>
<keyword evidence="3" id="KW-1185">Reference proteome</keyword>
<protein>
    <recommendedName>
        <fullName evidence="1">DUF4180 domain-containing protein</fullName>
    </recommendedName>
</protein>
<evidence type="ECO:0000313" key="3">
    <source>
        <dbReference type="Proteomes" id="UP000199515"/>
    </source>
</evidence>
<name>A0A1H3LS94_9PSEU</name>
<proteinExistence type="predicted"/>
<sequence length="112" mass="12471">MLEVAAEGPVLGSYRDAVDLVGEALSADTNVVVIPVSRLDAEFFRLETRIAGEFLQKLLDYRLRVVIVGDISEHLAASDALRAFVYESNKGRQVRFTSSFETLEQDWLADAH</sequence>
<evidence type="ECO:0000259" key="1">
    <source>
        <dbReference type="Pfam" id="PF13788"/>
    </source>
</evidence>
<dbReference type="RefSeq" id="WP_091293831.1">
    <property type="nucleotide sequence ID" value="NZ_FNON01000006.1"/>
</dbReference>
<dbReference type="Pfam" id="PF13788">
    <property type="entry name" value="DUF4180"/>
    <property type="match status" value="1"/>
</dbReference>
<dbReference type="AlphaFoldDB" id="A0A1H3LS94"/>
<organism evidence="2 3">
    <name type="scientific">Amycolatopsis xylanica</name>
    <dbReference type="NCBI Taxonomy" id="589385"/>
    <lineage>
        <taxon>Bacteria</taxon>
        <taxon>Bacillati</taxon>
        <taxon>Actinomycetota</taxon>
        <taxon>Actinomycetes</taxon>
        <taxon>Pseudonocardiales</taxon>
        <taxon>Pseudonocardiaceae</taxon>
        <taxon>Amycolatopsis</taxon>
    </lineage>
</organism>
<accession>A0A1H3LS94</accession>
<reference evidence="2 3" key="1">
    <citation type="submission" date="2016-10" db="EMBL/GenBank/DDBJ databases">
        <authorList>
            <person name="de Groot N.N."/>
        </authorList>
    </citation>
    <scope>NUCLEOTIDE SEQUENCE [LARGE SCALE GENOMIC DNA]</scope>
    <source>
        <strain evidence="2 3">CPCC 202699</strain>
    </source>
</reference>